<dbReference type="Gene3D" id="3.40.640.10">
    <property type="entry name" value="Type I PLP-dependent aspartate aminotransferase-like (Major domain)"/>
    <property type="match status" value="1"/>
</dbReference>
<reference evidence="5 6" key="1">
    <citation type="journal article" date="2020" name="Microorganisms">
        <title>Osmotic Adaptation and Compatible Solute Biosynthesis of Phototrophic Bacteria as Revealed from Genome Analyses.</title>
        <authorList>
            <person name="Imhoff J.F."/>
            <person name="Rahn T."/>
            <person name="Kunzel S."/>
            <person name="Keller A."/>
            <person name="Neulinger S.C."/>
        </authorList>
    </citation>
    <scope>NUCLEOTIDE SEQUENCE [LARGE SCALE GENOMIC DNA]</scope>
    <source>
        <strain evidence="5 6">DSM 6210</strain>
    </source>
</reference>
<protein>
    <recommendedName>
        <fullName evidence="4">Orn/Lys/Arg decarboxylases family 1 pyridoxal-P attachment site domain-containing protein</fullName>
    </recommendedName>
</protein>
<organism evidence="5 6">
    <name type="scientific">Thiohalocapsa halophila</name>
    <dbReference type="NCBI Taxonomy" id="69359"/>
    <lineage>
        <taxon>Bacteria</taxon>
        <taxon>Pseudomonadati</taxon>
        <taxon>Pseudomonadota</taxon>
        <taxon>Gammaproteobacteria</taxon>
        <taxon>Chromatiales</taxon>
        <taxon>Chromatiaceae</taxon>
        <taxon>Thiohalocapsa</taxon>
    </lineage>
</organism>
<dbReference type="PANTHER" id="PTHR43277">
    <property type="entry name" value="ARGININE DECARBOXYLASE"/>
    <property type="match status" value="1"/>
</dbReference>
<dbReference type="InterPro" id="IPR000310">
    <property type="entry name" value="Orn/Lys/Arg_deCO2ase_major_dom"/>
</dbReference>
<accession>A0ABS1CLF8</accession>
<dbReference type="Pfam" id="PF01276">
    <property type="entry name" value="OKR_DC_1"/>
    <property type="match status" value="1"/>
</dbReference>
<dbReference type="Gene3D" id="3.90.1150.150">
    <property type="match status" value="1"/>
</dbReference>
<sequence length="517" mass="53892">MVVTTPCPVGGPGCPYDDDLRSSPGACVRLCAPAARQTATRGSLMADEADRPSLTERLGSGACADVVQAHFPAHQGRLTSVAGLCAEHLPRDVPYLRRSTLRDAEDRLADQLGVRASLLLTNGASQGLLAACLALGRRTRRVAVAGDCHVAVSRGLVLADLAPEPIPSRRASPSSGEVLNFLAGDPPPAMILPAPTYRGERLDLAAIAERCLALGVDLVVDEVHGSQLRGLPSGPGSTATSALDLPCTLVVHSAHKYAGALVQGAVLHVPQGSRLDPDHVRDALDLIDTTSRSNLIQASVEAALHAGLPGGALHDAMLALTERVANLAAELDAAADPALWRDPACADPRKLVLRSDNTDGFDLARRLLAAGLDHEYANVDEVLLVFSPAHEEADFARAADALHSVRAALSDLPQSRAPALLAMPERRFATRPRAAWLAGGETLPLAAALGRTARAPVASETPDLDGLSAPDPERPDPRLPPGTATLLPGEVIGDWHLRTLGAQRLVSVVDDAAEAGA</sequence>
<dbReference type="SUPFAM" id="SSF53383">
    <property type="entry name" value="PLP-dependent transferases"/>
    <property type="match status" value="1"/>
</dbReference>
<dbReference type="InterPro" id="IPR052357">
    <property type="entry name" value="Orn_Lys_Arg_decarboxylase-I"/>
</dbReference>
<evidence type="ECO:0000259" key="4">
    <source>
        <dbReference type="Pfam" id="PF01276"/>
    </source>
</evidence>
<comment type="cofactor">
    <cofactor evidence="1">
        <name>pyridoxal 5'-phosphate</name>
        <dbReference type="ChEBI" id="CHEBI:597326"/>
    </cofactor>
</comment>
<dbReference type="InterPro" id="IPR015424">
    <property type="entry name" value="PyrdxlP-dep_Trfase"/>
</dbReference>
<comment type="caution">
    <text evidence="5">The sequence shown here is derived from an EMBL/GenBank/DDBJ whole genome shotgun (WGS) entry which is preliminary data.</text>
</comment>
<feature type="domain" description="Orn/Lys/Arg decarboxylases family 1 pyridoxal-P attachment site" evidence="4">
    <location>
        <begin position="101"/>
        <end position="327"/>
    </location>
</feature>
<evidence type="ECO:0000256" key="1">
    <source>
        <dbReference type="ARBA" id="ARBA00001933"/>
    </source>
</evidence>
<dbReference type="Proteomes" id="UP000748752">
    <property type="component" value="Unassembled WGS sequence"/>
</dbReference>
<feature type="region of interest" description="Disordered" evidence="3">
    <location>
        <begin position="454"/>
        <end position="485"/>
    </location>
</feature>
<proteinExistence type="predicted"/>
<evidence type="ECO:0000313" key="6">
    <source>
        <dbReference type="Proteomes" id="UP000748752"/>
    </source>
</evidence>
<evidence type="ECO:0000256" key="2">
    <source>
        <dbReference type="ARBA" id="ARBA00022898"/>
    </source>
</evidence>
<keyword evidence="2" id="KW-0663">Pyridoxal phosphate</keyword>
<dbReference type="InterPro" id="IPR015421">
    <property type="entry name" value="PyrdxlP-dep_Trfase_major"/>
</dbReference>
<dbReference type="PANTHER" id="PTHR43277:SF4">
    <property type="entry name" value="ARGININE DECARBOXYLASE"/>
    <property type="match status" value="1"/>
</dbReference>
<dbReference type="EMBL" id="NRRV01000057">
    <property type="protein sequence ID" value="MBK1632761.1"/>
    <property type="molecule type" value="Genomic_DNA"/>
</dbReference>
<name>A0ABS1CLF8_9GAMM</name>
<keyword evidence="6" id="KW-1185">Reference proteome</keyword>
<gene>
    <name evidence="5" type="ORF">CKO31_18820</name>
</gene>
<evidence type="ECO:0000256" key="3">
    <source>
        <dbReference type="SAM" id="MobiDB-lite"/>
    </source>
</evidence>
<evidence type="ECO:0000313" key="5">
    <source>
        <dbReference type="EMBL" id="MBK1632761.1"/>
    </source>
</evidence>